<dbReference type="Pfam" id="PF04333">
    <property type="entry name" value="MlaA"/>
    <property type="match status" value="1"/>
</dbReference>
<dbReference type="GO" id="GO:0120010">
    <property type="term" value="P:intermembrane phospholipid transfer"/>
    <property type="evidence" value="ECO:0007669"/>
    <property type="project" value="TreeGrafter"/>
</dbReference>
<evidence type="ECO:0008006" key="3">
    <source>
        <dbReference type="Google" id="ProtNLM"/>
    </source>
</evidence>
<dbReference type="PRINTS" id="PR01805">
    <property type="entry name" value="VACJLIPOPROT"/>
</dbReference>
<keyword evidence="1" id="KW-0732">Signal</keyword>
<dbReference type="EMBL" id="UINC01139167">
    <property type="protein sequence ID" value="SVD25553.1"/>
    <property type="molecule type" value="Genomic_DNA"/>
</dbReference>
<name>A0A382TU79_9ZZZZ</name>
<accession>A0A382TU79</accession>
<reference evidence="2" key="1">
    <citation type="submission" date="2018-05" db="EMBL/GenBank/DDBJ databases">
        <authorList>
            <person name="Lanie J.A."/>
            <person name="Ng W.-L."/>
            <person name="Kazmierczak K.M."/>
            <person name="Andrzejewski T.M."/>
            <person name="Davidsen T.M."/>
            <person name="Wayne K.J."/>
            <person name="Tettelin H."/>
            <person name="Glass J.I."/>
            <person name="Rusch D."/>
            <person name="Podicherti R."/>
            <person name="Tsui H.-C.T."/>
            <person name="Winkler M.E."/>
        </authorList>
    </citation>
    <scope>NUCLEOTIDE SEQUENCE</scope>
</reference>
<protein>
    <recommendedName>
        <fullName evidence="3">Surface lipoprotein</fullName>
    </recommendedName>
</protein>
<dbReference type="PANTHER" id="PTHR30035">
    <property type="entry name" value="LIPOPROTEIN VACJ-RELATED"/>
    <property type="match status" value="1"/>
</dbReference>
<dbReference type="InterPro" id="IPR007428">
    <property type="entry name" value="MlaA"/>
</dbReference>
<gene>
    <name evidence="2" type="ORF">METZ01_LOCUS378407</name>
</gene>
<organism evidence="2">
    <name type="scientific">marine metagenome</name>
    <dbReference type="NCBI Taxonomy" id="408172"/>
    <lineage>
        <taxon>unclassified sequences</taxon>
        <taxon>metagenomes</taxon>
        <taxon>ecological metagenomes</taxon>
    </lineage>
</organism>
<proteinExistence type="predicted"/>
<dbReference type="PANTHER" id="PTHR30035:SF3">
    <property type="entry name" value="INTERMEMBRANE PHOSPHOLIPID TRANSPORT SYSTEM LIPOPROTEIN MLAA"/>
    <property type="match status" value="1"/>
</dbReference>
<dbReference type="AlphaFoldDB" id="A0A382TU79"/>
<dbReference type="GO" id="GO:0016020">
    <property type="term" value="C:membrane"/>
    <property type="evidence" value="ECO:0007669"/>
    <property type="project" value="InterPro"/>
</dbReference>
<feature type="non-terminal residue" evidence="2">
    <location>
        <position position="1"/>
    </location>
</feature>
<evidence type="ECO:0000256" key="1">
    <source>
        <dbReference type="ARBA" id="ARBA00022729"/>
    </source>
</evidence>
<evidence type="ECO:0000313" key="2">
    <source>
        <dbReference type="EMBL" id="SVD25553.1"/>
    </source>
</evidence>
<sequence length="202" mass="22275">PIAKGYRKLPSPIRTGTGNVVSNLSNVITIPNNILQGDLKTAGINTGRLAINTTLGIMGIFDVAQQMGFVKDYKKEDYGQTLGAWGVGEGCYLVLPILGPSTARDTVGSLASLLGGDPWYNVTVKNESEYFKDSDYYTSRVTTGIDFRAKNIGSFDNLEENSLDFYASIRSLFLQDRRQKILNSNKIIDTQDDSDWDEIQSN</sequence>